<dbReference type="InterPro" id="IPR015422">
    <property type="entry name" value="PyrdxlP-dep_Trfase_small"/>
</dbReference>
<feature type="domain" description="Aminotransferase class V" evidence="2">
    <location>
        <begin position="64"/>
        <end position="304"/>
    </location>
</feature>
<proteinExistence type="predicted"/>
<keyword evidence="3" id="KW-0032">Aminotransferase</keyword>
<dbReference type="EMBL" id="JAZGQL010000005">
    <property type="protein sequence ID" value="MEE6306772.1"/>
    <property type="molecule type" value="Genomic_DNA"/>
</dbReference>
<evidence type="ECO:0000313" key="3">
    <source>
        <dbReference type="EMBL" id="MEE6306772.1"/>
    </source>
</evidence>
<dbReference type="Gene3D" id="3.40.640.10">
    <property type="entry name" value="Type I PLP-dependent aspartate aminotransferase-like (Major domain)"/>
    <property type="match status" value="1"/>
</dbReference>
<dbReference type="Proteomes" id="UP001339911">
    <property type="component" value="Unassembled WGS sequence"/>
</dbReference>
<accession>A0ABU7SA01</accession>
<organism evidence="3 4">
    <name type="scientific">Plantactinospora veratri</name>
    <dbReference type="NCBI Taxonomy" id="1436122"/>
    <lineage>
        <taxon>Bacteria</taxon>
        <taxon>Bacillati</taxon>
        <taxon>Actinomycetota</taxon>
        <taxon>Actinomycetes</taxon>
        <taxon>Micromonosporales</taxon>
        <taxon>Micromonosporaceae</taxon>
        <taxon>Plantactinospora</taxon>
    </lineage>
</organism>
<evidence type="ECO:0000256" key="1">
    <source>
        <dbReference type="ARBA" id="ARBA00022898"/>
    </source>
</evidence>
<evidence type="ECO:0000313" key="4">
    <source>
        <dbReference type="Proteomes" id="UP001339911"/>
    </source>
</evidence>
<dbReference type="RefSeq" id="WP_331207107.1">
    <property type="nucleotide sequence ID" value="NZ_JAZGQL010000005.1"/>
</dbReference>
<dbReference type="InterPro" id="IPR015421">
    <property type="entry name" value="PyrdxlP-dep_Trfase_major"/>
</dbReference>
<dbReference type="PANTHER" id="PTHR43092:SF2">
    <property type="entry name" value="HERCYNYLCYSTEINE SULFOXIDE LYASE"/>
    <property type="match status" value="1"/>
</dbReference>
<comment type="caution">
    <text evidence="3">The sequence shown here is derived from an EMBL/GenBank/DDBJ whole genome shotgun (WGS) entry which is preliminary data.</text>
</comment>
<dbReference type="InterPro" id="IPR015424">
    <property type="entry name" value="PyrdxlP-dep_Trfase"/>
</dbReference>
<keyword evidence="3" id="KW-0808">Transferase</keyword>
<dbReference type="PANTHER" id="PTHR43092">
    <property type="entry name" value="L-CYSTEINE DESULFHYDRASE"/>
    <property type="match status" value="1"/>
</dbReference>
<dbReference type="InterPro" id="IPR000192">
    <property type="entry name" value="Aminotrans_V_dom"/>
</dbReference>
<keyword evidence="1" id="KW-0663">Pyridoxal phosphate</keyword>
<name>A0ABU7SA01_9ACTN</name>
<gene>
    <name evidence="3" type="ORF">V1634_08030</name>
</gene>
<dbReference type="GO" id="GO:0008483">
    <property type="term" value="F:transaminase activity"/>
    <property type="evidence" value="ECO:0007669"/>
    <property type="project" value="UniProtKB-KW"/>
</dbReference>
<reference evidence="3 4" key="1">
    <citation type="submission" date="2024-01" db="EMBL/GenBank/DDBJ databases">
        <title>Genome insights into Plantactinospora veratri sp. nov.</title>
        <authorList>
            <person name="Wang L."/>
        </authorList>
    </citation>
    <scope>NUCLEOTIDE SEQUENCE [LARGE SCALE GENOMIC DNA]</scope>
    <source>
        <strain evidence="3 4">NEAU-FHS4</strain>
    </source>
</reference>
<protein>
    <submittedName>
        <fullName evidence="3">Aminotransferase class V-fold PLP-dependent enzyme</fullName>
    </submittedName>
</protein>
<dbReference type="SUPFAM" id="SSF53383">
    <property type="entry name" value="PLP-dependent transferases"/>
    <property type="match status" value="1"/>
</dbReference>
<dbReference type="Pfam" id="PF00266">
    <property type="entry name" value="Aminotran_5"/>
    <property type="match status" value="1"/>
</dbReference>
<keyword evidence="4" id="KW-1185">Reference proteome</keyword>
<sequence>MSTAGPQPPVPIPGARLLFSLDPGVAHLNHGSYGAVPIGVQRAQQRLRDETEANPMRFFNRGLVDRITHARRHLAGFLGADPDGTALVGNVTLGAAVVLQSLRLEPGDEVVDTDHGYGSFALSIEREARRTGAVRRTLAVPLTATDEEVVEIVRAGIRPGRTKLLIVDQLTSSTARLFPAAAIAAVARERDIPVLVDGAHAPGMLPTPVRSIGADFWIGNLHKWGYAPRGTAALVVAPRWRNRIEPLAVSWEQETGFPSRVEWQATLDYTAWLAAPVGVFTLRTLGLERVRAHNAELAAYGQRVVGAALGVAPADLVDPGGPTVSMRILPLPAGVATTFPDAVALRQRISDELGAEVNVNPWRDRGWLRLSGQIYNRAEEYDRLAERLPGLLGTLS</sequence>
<evidence type="ECO:0000259" key="2">
    <source>
        <dbReference type="Pfam" id="PF00266"/>
    </source>
</evidence>
<dbReference type="Gene3D" id="3.90.1150.10">
    <property type="entry name" value="Aspartate Aminotransferase, domain 1"/>
    <property type="match status" value="1"/>
</dbReference>